<dbReference type="EMBL" id="EQ962653">
    <property type="protein sequence ID" value="EED22270.1"/>
    <property type="molecule type" value="Genomic_DNA"/>
</dbReference>
<keyword evidence="6 9" id="KW-1133">Transmembrane helix</keyword>
<dbReference type="Gene3D" id="1.20.1560.10">
    <property type="entry name" value="ABC transporter type 1, transmembrane domain"/>
    <property type="match status" value="2"/>
</dbReference>
<dbReference type="InterPro" id="IPR036640">
    <property type="entry name" value="ABC1_TM_sf"/>
</dbReference>
<dbReference type="Pfam" id="PF00005">
    <property type="entry name" value="ABC_tran"/>
    <property type="match status" value="2"/>
</dbReference>
<feature type="domain" description="ABC transmembrane type-1" evidence="11">
    <location>
        <begin position="254"/>
        <end position="519"/>
    </location>
</feature>
<feature type="transmembrane region" description="Helical" evidence="9">
    <location>
        <begin position="1006"/>
        <end position="1026"/>
    </location>
</feature>
<feature type="transmembrane region" description="Helical" evidence="9">
    <location>
        <begin position="500"/>
        <end position="522"/>
    </location>
</feature>
<dbReference type="InterPro" id="IPR003593">
    <property type="entry name" value="AAA+_ATPase"/>
</dbReference>
<dbReference type="InParanoid" id="B8M398"/>
<dbReference type="OMA" id="QWWVEAN"/>
<keyword evidence="2" id="KW-0813">Transport</keyword>
<dbReference type="PROSITE" id="PS50929">
    <property type="entry name" value="ABC_TM1F"/>
    <property type="match status" value="2"/>
</dbReference>
<dbReference type="InterPro" id="IPR011527">
    <property type="entry name" value="ABC1_TM_dom"/>
</dbReference>
<dbReference type="GeneID" id="8103846"/>
<feature type="transmembrane region" description="Helical" evidence="9">
    <location>
        <begin position="907"/>
        <end position="929"/>
    </location>
</feature>
<dbReference type="InterPro" id="IPR044746">
    <property type="entry name" value="ABCC_6TM_D1"/>
</dbReference>
<feature type="transmembrane region" description="Helical" evidence="9">
    <location>
        <begin position="288"/>
        <end position="307"/>
    </location>
</feature>
<dbReference type="FunFam" id="3.40.50.300:FF:000163">
    <property type="entry name" value="Multidrug resistance-associated protein member 4"/>
    <property type="match status" value="1"/>
</dbReference>
<dbReference type="FunFam" id="1.20.1560.10:FF:000066">
    <property type="entry name" value="ABC multidrug transporter (Eurofung)"/>
    <property type="match status" value="1"/>
</dbReference>
<feature type="region of interest" description="Disordered" evidence="8">
    <location>
        <begin position="809"/>
        <end position="828"/>
    </location>
</feature>
<evidence type="ECO:0000256" key="9">
    <source>
        <dbReference type="SAM" id="Phobius"/>
    </source>
</evidence>
<evidence type="ECO:0000259" key="11">
    <source>
        <dbReference type="PROSITE" id="PS50929"/>
    </source>
</evidence>
<dbReference type="CDD" id="cd18579">
    <property type="entry name" value="ABC_6TM_ABCC_D1"/>
    <property type="match status" value="1"/>
</dbReference>
<feature type="transmembrane region" description="Helical" evidence="9">
    <location>
        <begin position="979"/>
        <end position="1000"/>
    </location>
</feature>
<sequence length="1416" mass="157902">MAADTSFGCPLGSDNQLGPQISIYCRPFDFTLLFEDIFFVCLPPASAITVLFVLHLVFTIFQVHTSALNTHASLPSATLNIVATFTAACVSLLEDQRSLRSSDLLTLYFLASSLCSLPRLRSLWIIPSASVGVCRYLWLSIFIVTVLALIVESTPKTKILKPHYQKTPKEQTCGFLNRSFFIWILPFLQRGYSNVIRVEDIEEIDTRLQGQECGEKLQSAWKCLQPNYNCRHQLIKATFYAYRWAFLSAVIPRLALSVFTFAQPFLITATIDYIGSPSTPQSKMTGKALIGAYIVVYVGLAVSKAVYWRQILRLLTMIRSGLISMIYKQTVGMTAAALKDSEAITLMGTDVERIVPNLRNLHETWASILEVGVAIWLLEREVWIACIIPLIISLGSVLAMVPVSTRSGQAQKQWIERVQERLTVTSSMLGKMKTVQMLGLDDILFKMVSRLRQVEVKTSVRFRKLLIWQIALSNVPATFAPCATFTIYAIIAVLKHNGSILSGTAITTLALISILTNPLLIFCQAMPANLQAAACFSRIEKYCMDNSTILLRPSTQASVDTLKEDKEQPFEISKSFDTPLVSFKSAEISWSSRLDPTLRNLNLSVRRGIVMIIGPVGCGKSTLIESMINQSMVTGGTITASFSKAAYCPQSPWIQNDTIRRNIIGTSEFDKEWYDFTALSCGIEQDFKAMPEGDMRMAGSDGDSLSGGQKQTIALARAVYSKLEVVLLDNCFSVLDSNSISVISNHLFSKDGYFRKAGRSVVLATTTYQMLPYADGIIVLDQGEVAAMGSYDEIIIQKPEIALKLQTDGEDSFQHGGPSELSLTSNERNAHIDEIEPTDNKKDDHSRQQGSWSVYGYYFDSAGYTLLLFFLAFATIEAFCTSFQTLWMQWWVEANEEQPNQQLGMYLGVYAMIFGLTLLAIVAGCWLLFVRILNKTSPNLHSDLLRSALGAPVSSFQGIDTGSMINRFSQDLELIDMMLPIYAVNFVMSLLTVLINTIIICALGKYLGASIPLLGLVLYFLQSYYLRTSRQVRLLDIEAKAPLYAHFLETVHGISSIRAFSWDEQFCNKSQFLLNRSQRPMYMLFCIQQWLTLVLDLIVGMIAALLSIIITSLKDQFNSAPIGVALTLLLTLNQTLTQAIKMWTMTETSVGAVTRIQRFIEDTPSSRRNASSPPPDWPSRGAVNFHNVTAGYDLATNPIIKNLTLTIKPGKKIAICGASGSGKTSLLMAMFQMLEIYSGHVTINGQDINKMEQSAIHSTINVISQEPFFLLGTLRFNLDPHQRVSDESLISAVEKVGLWSQISPKGGLDMTFSDSNWSVGQRQLLSLARALVVKAPILVLDEATSSVDWDTESLMQSIIEKELSQQTIIAVIHRFRYIDRFDMVALLRHGELLEVDRPDVLLSRDSEFRKLYQTYN</sequence>
<dbReference type="InterPro" id="IPR027417">
    <property type="entry name" value="P-loop_NTPase"/>
</dbReference>
<evidence type="ECO:0000256" key="8">
    <source>
        <dbReference type="SAM" id="MobiDB-lite"/>
    </source>
</evidence>
<keyword evidence="7 9" id="KW-0472">Membrane</keyword>
<evidence type="ECO:0000256" key="2">
    <source>
        <dbReference type="ARBA" id="ARBA00022448"/>
    </source>
</evidence>
<dbReference type="RefSeq" id="XP_002479233.1">
    <property type="nucleotide sequence ID" value="XM_002479188.1"/>
</dbReference>
<dbReference type="Pfam" id="PF00664">
    <property type="entry name" value="ABC_membrane"/>
    <property type="match status" value="2"/>
</dbReference>
<dbReference type="InterPro" id="IPR050173">
    <property type="entry name" value="ABC_transporter_C-like"/>
</dbReference>
<feature type="transmembrane region" description="Helical" evidence="9">
    <location>
        <begin position="382"/>
        <end position="403"/>
    </location>
</feature>
<proteinExistence type="predicted"/>
<feature type="domain" description="ABC transmembrane type-1" evidence="11">
    <location>
        <begin position="868"/>
        <end position="1148"/>
    </location>
</feature>
<dbReference type="eggNOG" id="KOG0054">
    <property type="taxonomic scope" value="Eukaryota"/>
</dbReference>
<dbReference type="InterPro" id="IPR044726">
    <property type="entry name" value="ABCC_6TM_D2"/>
</dbReference>
<feature type="transmembrane region" description="Helical" evidence="9">
    <location>
        <begin position="244"/>
        <end position="267"/>
    </location>
</feature>
<dbReference type="FunFam" id="1.20.1560.10:FF:000055">
    <property type="entry name" value="ABC multidrug transporter (Eurofung)"/>
    <property type="match status" value="1"/>
</dbReference>
<keyword evidence="12" id="KW-0560">Oxidoreductase</keyword>
<feature type="transmembrane region" description="Helical" evidence="9">
    <location>
        <begin position="465"/>
        <end position="494"/>
    </location>
</feature>
<dbReference type="PROSITE" id="PS50893">
    <property type="entry name" value="ABC_TRANSPORTER_2"/>
    <property type="match status" value="2"/>
</dbReference>
<dbReference type="PhylomeDB" id="B8M398"/>
<evidence type="ECO:0000256" key="3">
    <source>
        <dbReference type="ARBA" id="ARBA00022692"/>
    </source>
</evidence>
<dbReference type="SUPFAM" id="SSF90123">
    <property type="entry name" value="ABC transporter transmembrane region"/>
    <property type="match status" value="2"/>
</dbReference>
<dbReference type="GO" id="GO:0005524">
    <property type="term" value="F:ATP binding"/>
    <property type="evidence" value="ECO:0007669"/>
    <property type="project" value="UniProtKB-KW"/>
</dbReference>
<dbReference type="HOGENOM" id="CLU_000604_27_5_1"/>
<keyword evidence="4" id="KW-0547">Nucleotide-binding</keyword>
<feature type="transmembrane region" description="Helical" evidence="9">
    <location>
        <begin position="37"/>
        <end position="61"/>
    </location>
</feature>
<evidence type="ECO:0000256" key="5">
    <source>
        <dbReference type="ARBA" id="ARBA00022840"/>
    </source>
</evidence>
<accession>B8M398</accession>
<feature type="transmembrane region" description="Helical" evidence="9">
    <location>
        <begin position="73"/>
        <end position="93"/>
    </location>
</feature>
<keyword evidence="13" id="KW-1185">Reference proteome</keyword>
<dbReference type="GO" id="GO:0016887">
    <property type="term" value="F:ATP hydrolysis activity"/>
    <property type="evidence" value="ECO:0007669"/>
    <property type="project" value="InterPro"/>
</dbReference>
<evidence type="ECO:0000256" key="6">
    <source>
        <dbReference type="ARBA" id="ARBA00022989"/>
    </source>
</evidence>
<comment type="subcellular location">
    <subcellularLocation>
        <location evidence="1">Membrane</location>
        <topology evidence="1">Multi-pass membrane protein</topology>
    </subcellularLocation>
</comment>
<dbReference type="Gene3D" id="3.40.50.300">
    <property type="entry name" value="P-loop containing nucleotide triphosphate hydrolases"/>
    <property type="match status" value="2"/>
</dbReference>
<feature type="transmembrane region" description="Helical" evidence="9">
    <location>
        <begin position="1082"/>
        <end position="1110"/>
    </location>
</feature>
<evidence type="ECO:0000256" key="1">
    <source>
        <dbReference type="ARBA" id="ARBA00004141"/>
    </source>
</evidence>
<feature type="transmembrane region" description="Helical" evidence="9">
    <location>
        <begin position="136"/>
        <end position="154"/>
    </location>
</feature>
<feature type="domain" description="ABC transporter" evidence="10">
    <location>
        <begin position="583"/>
        <end position="807"/>
    </location>
</feature>
<dbReference type="OrthoDB" id="6500128at2759"/>
<dbReference type="Proteomes" id="UP000001745">
    <property type="component" value="Unassembled WGS sequence"/>
</dbReference>
<gene>
    <name evidence="12" type="ORF">TSTA_095160</name>
</gene>
<dbReference type="PANTHER" id="PTHR24223:SF404">
    <property type="entry name" value="ABC MULTIDRUG TRANSPORTER (EUROFUNG)-RELATED"/>
    <property type="match status" value="1"/>
</dbReference>
<dbReference type="CDD" id="cd18580">
    <property type="entry name" value="ABC_6TM_ABCC_D2"/>
    <property type="match status" value="1"/>
</dbReference>
<reference evidence="13" key="1">
    <citation type="journal article" date="2015" name="Genome Announc.">
        <title>Genome sequence of the AIDS-associated pathogen Penicillium marneffei (ATCC18224) and its near taxonomic relative Talaromyces stipitatus (ATCC10500).</title>
        <authorList>
            <person name="Nierman W.C."/>
            <person name="Fedorova-Abrams N.D."/>
            <person name="Andrianopoulos A."/>
        </authorList>
    </citation>
    <scope>NUCLEOTIDE SEQUENCE [LARGE SCALE GENOMIC DNA]</scope>
    <source>
        <strain evidence="13">ATCC 10500 / CBS 375.48 / QM 6759 / NRRL 1006</strain>
    </source>
</reference>
<dbReference type="GO" id="GO:0016020">
    <property type="term" value="C:membrane"/>
    <property type="evidence" value="ECO:0007669"/>
    <property type="project" value="UniProtKB-SubCell"/>
</dbReference>
<organism evidence="12 13">
    <name type="scientific">Talaromyces stipitatus (strain ATCC 10500 / CBS 375.48 / QM 6759 / NRRL 1006)</name>
    <name type="common">Penicillium stipitatum</name>
    <dbReference type="NCBI Taxonomy" id="441959"/>
    <lineage>
        <taxon>Eukaryota</taxon>
        <taxon>Fungi</taxon>
        <taxon>Dikarya</taxon>
        <taxon>Ascomycota</taxon>
        <taxon>Pezizomycotina</taxon>
        <taxon>Eurotiomycetes</taxon>
        <taxon>Eurotiomycetidae</taxon>
        <taxon>Eurotiales</taxon>
        <taxon>Trichocomaceae</taxon>
        <taxon>Talaromyces</taxon>
        <taxon>Talaromyces sect. Talaromyces</taxon>
    </lineage>
</organism>
<keyword evidence="3 9" id="KW-0812">Transmembrane</keyword>
<dbReference type="GO" id="GO:0140359">
    <property type="term" value="F:ABC-type transporter activity"/>
    <property type="evidence" value="ECO:0007669"/>
    <property type="project" value="InterPro"/>
</dbReference>
<evidence type="ECO:0000259" key="10">
    <source>
        <dbReference type="PROSITE" id="PS50893"/>
    </source>
</evidence>
<dbReference type="GO" id="GO:0032440">
    <property type="term" value="F:2-alkenal reductase [NAD(P)H] activity"/>
    <property type="evidence" value="ECO:0007669"/>
    <property type="project" value="UniProtKB-EC"/>
</dbReference>
<evidence type="ECO:0000313" key="13">
    <source>
        <dbReference type="Proteomes" id="UP000001745"/>
    </source>
</evidence>
<feature type="transmembrane region" description="Helical" evidence="9">
    <location>
        <begin position="866"/>
        <end position="887"/>
    </location>
</feature>
<dbReference type="SMART" id="SM00382">
    <property type="entry name" value="AAA"/>
    <property type="match status" value="2"/>
</dbReference>
<name>B8M398_TALSN</name>
<dbReference type="InterPro" id="IPR003439">
    <property type="entry name" value="ABC_transporter-like_ATP-bd"/>
</dbReference>
<evidence type="ECO:0000313" key="12">
    <source>
        <dbReference type="EMBL" id="EED22270.1"/>
    </source>
</evidence>
<dbReference type="STRING" id="441959.B8M398"/>
<protein>
    <submittedName>
        <fullName evidence="12">ATP-binding cassette transporter, putative</fullName>
        <ecNumber evidence="12">1.3.1.74</ecNumber>
    </submittedName>
</protein>
<evidence type="ECO:0000256" key="7">
    <source>
        <dbReference type="ARBA" id="ARBA00023136"/>
    </source>
</evidence>
<keyword evidence="5 12" id="KW-0067">ATP-binding</keyword>
<evidence type="ECO:0000256" key="4">
    <source>
        <dbReference type="ARBA" id="ARBA00022741"/>
    </source>
</evidence>
<dbReference type="EC" id="1.3.1.74" evidence="12"/>
<dbReference type="VEuPathDB" id="FungiDB:TSTA_095160"/>
<dbReference type="SUPFAM" id="SSF52540">
    <property type="entry name" value="P-loop containing nucleoside triphosphate hydrolases"/>
    <property type="match status" value="2"/>
</dbReference>
<dbReference type="PANTHER" id="PTHR24223">
    <property type="entry name" value="ATP-BINDING CASSETTE SUB-FAMILY C"/>
    <property type="match status" value="1"/>
</dbReference>
<feature type="domain" description="ABC transporter" evidence="10">
    <location>
        <begin position="1183"/>
        <end position="1414"/>
    </location>
</feature>